<evidence type="ECO:0000256" key="9">
    <source>
        <dbReference type="ARBA" id="ARBA00023136"/>
    </source>
</evidence>
<dbReference type="InterPro" id="IPR013210">
    <property type="entry name" value="LRR_N_plant-typ"/>
</dbReference>
<evidence type="ECO:0000256" key="11">
    <source>
        <dbReference type="ARBA" id="ARBA00023180"/>
    </source>
</evidence>
<evidence type="ECO:0000313" key="15">
    <source>
        <dbReference type="Proteomes" id="UP000825729"/>
    </source>
</evidence>
<dbReference type="FunFam" id="3.80.10.10:FF:000041">
    <property type="entry name" value="LRR receptor-like serine/threonine-protein kinase ERECTA"/>
    <property type="match status" value="2"/>
</dbReference>
<evidence type="ECO:0000256" key="3">
    <source>
        <dbReference type="ARBA" id="ARBA00022475"/>
    </source>
</evidence>
<keyword evidence="9 12" id="KW-0472">Membrane</keyword>
<comment type="caution">
    <text evidence="14">The sequence shown here is derived from an EMBL/GenBank/DDBJ whole genome shotgun (WGS) entry which is preliminary data.</text>
</comment>
<dbReference type="Pfam" id="PF08263">
    <property type="entry name" value="LRRNT_2"/>
    <property type="match status" value="1"/>
</dbReference>
<evidence type="ECO:0000256" key="7">
    <source>
        <dbReference type="ARBA" id="ARBA00022737"/>
    </source>
</evidence>
<dbReference type="InterPro" id="IPR032675">
    <property type="entry name" value="LRR_dom_sf"/>
</dbReference>
<comment type="subcellular location">
    <subcellularLocation>
        <location evidence="1">Cell membrane</location>
        <topology evidence="1">Single-pass type I membrane protein</topology>
    </subcellularLocation>
</comment>
<proteinExistence type="inferred from homology"/>
<sequence length="850" mass="95447">MELYSSSLRPRRFKGTGFAYAFVPFVIILSCFVGCSHGCLQGERRVLLQFRDAYNKIFEIGTMNHIDDWVGQDCCQWSRITCSNSTSHVVAIKMSGFISFRGFDPFFFIGRRGNGTEIIRMVCELEYLEELDLSWSALEGMVPPCLGNLTSLKSLDLSNNRLQGSVLSTLGNLHLLRSLRISNNQFVGNFPTSLCSSRSLSTVDLSNNFFQGIIPGCISNFSRLTELYLNNNQFQGPFATTLCNLQYLQTLDLSSNLFKKNISTILFKWNSLIHVDLSNNGIQGTISPSMFSNTTNLEYIDISANEFTGMISLSMFADLSAIHFLSLSNNQFEVETYSSRWKPSFALITLRLSKCNLHKHGVNKLLSFLSTQNQLLELDVSYNSFTGKIPTFFWLNVSQYLFLQGNMFENPFHQPFQNMSPVYLTKLDLSDNNMSGALPYNFGYWFPSLSYFNISFNYLKGRIPRLSWSLEILDLSNNNFSGSIPYSLTENCTLLQYLDLSGNGLEGEVLHADVNLSGLKYLKLSNNHFAGAIHPAIVNSSGLILLDIRHNNLSGDISKSLSILPELRALLLGGNHLQGQVPLHLCHMNRLQFIDLSHNDLSGKLPSCLNNFSFMVNQPVSSEDFFIGEISGFWVYERVPIQVATEFTTKGRMYSYEGVPLRLMRGIDLSSNRLSGDIPSELGDLKDIRSLNLSGNILTGVIPSSFQKLVNLESLDVSFNHLTGRIPAELSQLPFLSTFIVAYNNLSGQIPTGNHFSTFAESNFMGNPGLCGLPLKKNCSSNSPTGPTALDPIVVEEKKTDIIENRFFFYSWIAFSYALGFAGVITFLLLNQKCRHRFFKAVDMYFTKFC</sequence>
<dbReference type="InterPro" id="IPR051502">
    <property type="entry name" value="RLP_Defense_Trigger"/>
</dbReference>
<dbReference type="SMART" id="SM00369">
    <property type="entry name" value="LRR_TYP"/>
    <property type="match status" value="7"/>
</dbReference>
<keyword evidence="15" id="KW-1185">Reference proteome</keyword>
<dbReference type="PANTHER" id="PTHR48062">
    <property type="entry name" value="RECEPTOR-LIKE PROTEIN 14"/>
    <property type="match status" value="1"/>
</dbReference>
<dbReference type="FunFam" id="3.80.10.10:FF:000095">
    <property type="entry name" value="LRR receptor-like serine/threonine-protein kinase GSO1"/>
    <property type="match status" value="1"/>
</dbReference>
<dbReference type="Pfam" id="PF13855">
    <property type="entry name" value="LRR_8"/>
    <property type="match status" value="4"/>
</dbReference>
<keyword evidence="5 12" id="KW-0812">Transmembrane</keyword>
<dbReference type="PRINTS" id="PR00019">
    <property type="entry name" value="LEURICHRPT"/>
</dbReference>
<reference evidence="14 15" key="1">
    <citation type="submission" date="2021-07" db="EMBL/GenBank/DDBJ databases">
        <title>The Aristolochia fimbriata genome: insights into angiosperm evolution, floral development and chemical biosynthesis.</title>
        <authorList>
            <person name="Jiao Y."/>
        </authorList>
    </citation>
    <scope>NUCLEOTIDE SEQUENCE [LARGE SCALE GENOMIC DNA]</scope>
    <source>
        <strain evidence="14">IBCAS-2021</strain>
        <tissue evidence="14">Leaf</tissue>
    </source>
</reference>
<dbReference type="InterPro" id="IPR001611">
    <property type="entry name" value="Leu-rich_rpt"/>
</dbReference>
<protein>
    <recommendedName>
        <fullName evidence="13">Leucine-rich repeat-containing N-terminal plant-type domain-containing protein</fullName>
    </recommendedName>
</protein>
<evidence type="ECO:0000256" key="8">
    <source>
        <dbReference type="ARBA" id="ARBA00022989"/>
    </source>
</evidence>
<dbReference type="Proteomes" id="UP000825729">
    <property type="component" value="Unassembled WGS sequence"/>
</dbReference>
<keyword evidence="8 12" id="KW-1133">Transmembrane helix</keyword>
<keyword evidence="7" id="KW-0677">Repeat</keyword>
<gene>
    <name evidence="14" type="ORF">H6P81_017365</name>
</gene>
<accession>A0AAV7E100</accession>
<dbReference type="AlphaFoldDB" id="A0AAV7E100"/>
<dbReference type="Pfam" id="PF00560">
    <property type="entry name" value="LRR_1"/>
    <property type="match status" value="5"/>
</dbReference>
<feature type="domain" description="Leucine-rich repeat-containing N-terminal plant-type" evidence="13">
    <location>
        <begin position="41"/>
        <end position="83"/>
    </location>
</feature>
<keyword evidence="4" id="KW-0433">Leucine-rich repeat</keyword>
<keyword evidence="6" id="KW-0732">Signal</keyword>
<keyword evidence="3" id="KW-1003">Cell membrane</keyword>
<dbReference type="SUPFAM" id="SSF52058">
    <property type="entry name" value="L domain-like"/>
    <property type="match status" value="2"/>
</dbReference>
<evidence type="ECO:0000313" key="14">
    <source>
        <dbReference type="EMBL" id="KAG9441511.1"/>
    </source>
</evidence>
<dbReference type="EMBL" id="JAINDJ010000007">
    <property type="protein sequence ID" value="KAG9441511.1"/>
    <property type="molecule type" value="Genomic_DNA"/>
</dbReference>
<name>A0AAV7E100_ARIFI</name>
<evidence type="ECO:0000256" key="1">
    <source>
        <dbReference type="ARBA" id="ARBA00004251"/>
    </source>
</evidence>
<dbReference type="Pfam" id="PF13516">
    <property type="entry name" value="LRR_6"/>
    <property type="match status" value="1"/>
</dbReference>
<dbReference type="PANTHER" id="PTHR48062:SF51">
    <property type="entry name" value="LRR RECEPTOR-LIKE SERINE_THREONINE-PROTEIN KINASE ERL1"/>
    <property type="match status" value="1"/>
</dbReference>
<keyword evidence="10" id="KW-0675">Receptor</keyword>
<evidence type="ECO:0000256" key="12">
    <source>
        <dbReference type="SAM" id="Phobius"/>
    </source>
</evidence>
<evidence type="ECO:0000256" key="6">
    <source>
        <dbReference type="ARBA" id="ARBA00022729"/>
    </source>
</evidence>
<feature type="transmembrane region" description="Helical" evidence="12">
    <location>
        <begin position="807"/>
        <end position="830"/>
    </location>
</feature>
<dbReference type="FunFam" id="3.80.10.10:FF:000213">
    <property type="entry name" value="Tyrosine-sulfated glycopeptide receptor 1"/>
    <property type="match status" value="1"/>
</dbReference>
<feature type="transmembrane region" description="Helical" evidence="12">
    <location>
        <begin position="20"/>
        <end position="40"/>
    </location>
</feature>
<dbReference type="Gene3D" id="3.80.10.10">
    <property type="entry name" value="Ribonuclease Inhibitor"/>
    <property type="match status" value="2"/>
</dbReference>
<organism evidence="14 15">
    <name type="scientific">Aristolochia fimbriata</name>
    <name type="common">White veined hardy Dutchman's pipe vine</name>
    <dbReference type="NCBI Taxonomy" id="158543"/>
    <lineage>
        <taxon>Eukaryota</taxon>
        <taxon>Viridiplantae</taxon>
        <taxon>Streptophyta</taxon>
        <taxon>Embryophyta</taxon>
        <taxon>Tracheophyta</taxon>
        <taxon>Spermatophyta</taxon>
        <taxon>Magnoliopsida</taxon>
        <taxon>Magnoliidae</taxon>
        <taxon>Piperales</taxon>
        <taxon>Aristolochiaceae</taxon>
        <taxon>Aristolochia</taxon>
    </lineage>
</organism>
<evidence type="ECO:0000256" key="2">
    <source>
        <dbReference type="ARBA" id="ARBA00009592"/>
    </source>
</evidence>
<dbReference type="GO" id="GO:0005886">
    <property type="term" value="C:plasma membrane"/>
    <property type="evidence" value="ECO:0007669"/>
    <property type="project" value="UniProtKB-SubCell"/>
</dbReference>
<comment type="similarity">
    <text evidence="2">Belongs to the RLP family.</text>
</comment>
<evidence type="ECO:0000256" key="4">
    <source>
        <dbReference type="ARBA" id="ARBA00022614"/>
    </source>
</evidence>
<evidence type="ECO:0000259" key="13">
    <source>
        <dbReference type="Pfam" id="PF08263"/>
    </source>
</evidence>
<evidence type="ECO:0000256" key="5">
    <source>
        <dbReference type="ARBA" id="ARBA00022692"/>
    </source>
</evidence>
<dbReference type="InterPro" id="IPR003591">
    <property type="entry name" value="Leu-rich_rpt_typical-subtyp"/>
</dbReference>
<keyword evidence="11" id="KW-0325">Glycoprotein</keyword>
<evidence type="ECO:0000256" key="10">
    <source>
        <dbReference type="ARBA" id="ARBA00023170"/>
    </source>
</evidence>